<accession>A0A2M7XEA9</accession>
<dbReference type="InterPro" id="IPR045864">
    <property type="entry name" value="aa-tRNA-synth_II/BPL/LPL"/>
</dbReference>
<dbReference type="AlphaFoldDB" id="A0A2M7XEA9"/>
<keyword evidence="2" id="KW-0547">Nucleotide-binding</keyword>
<evidence type="ECO:0000259" key="6">
    <source>
        <dbReference type="Pfam" id="PF00152"/>
    </source>
</evidence>
<dbReference type="PANTHER" id="PTHR22594">
    <property type="entry name" value="ASPARTYL/LYSYL-TRNA SYNTHETASE"/>
    <property type="match status" value="1"/>
</dbReference>
<dbReference type="SUPFAM" id="SSF55681">
    <property type="entry name" value="Class II aaRS and biotin synthetases"/>
    <property type="match status" value="1"/>
</dbReference>
<evidence type="ECO:0000313" key="7">
    <source>
        <dbReference type="EMBL" id="PJA46182.1"/>
    </source>
</evidence>
<evidence type="ECO:0000256" key="1">
    <source>
        <dbReference type="ARBA" id="ARBA00022598"/>
    </source>
</evidence>
<dbReference type="GO" id="GO:0004812">
    <property type="term" value="F:aminoacyl-tRNA ligase activity"/>
    <property type="evidence" value="ECO:0007669"/>
    <property type="project" value="UniProtKB-KW"/>
</dbReference>
<gene>
    <name evidence="7" type="ORF">CO173_03515</name>
</gene>
<evidence type="ECO:0000256" key="4">
    <source>
        <dbReference type="ARBA" id="ARBA00022917"/>
    </source>
</evidence>
<name>A0A2M7XEA9_9BACT</name>
<dbReference type="GO" id="GO:0006421">
    <property type="term" value="P:asparaginyl-tRNA aminoacylation"/>
    <property type="evidence" value="ECO:0007669"/>
    <property type="project" value="TreeGrafter"/>
</dbReference>
<organism evidence="7 8">
    <name type="scientific">Candidatus Uhrbacteria bacterium CG_4_9_14_3_um_filter_41_35</name>
    <dbReference type="NCBI Taxonomy" id="1975034"/>
    <lineage>
        <taxon>Bacteria</taxon>
        <taxon>Candidatus Uhriibacteriota</taxon>
    </lineage>
</organism>
<comment type="caution">
    <text evidence="7">The sequence shown here is derived from an EMBL/GenBank/DDBJ whole genome shotgun (WGS) entry which is preliminary data.</text>
</comment>
<protein>
    <recommendedName>
        <fullName evidence="6">Aminoacyl-tRNA synthetase class II (D/K/N) domain-containing protein</fullName>
    </recommendedName>
</protein>
<evidence type="ECO:0000256" key="3">
    <source>
        <dbReference type="ARBA" id="ARBA00022840"/>
    </source>
</evidence>
<proteinExistence type="predicted"/>
<sequence length="279" mass="31150">MNDVVNNKYFVALAIVRHYVKLTSDAYWSDFGAVNIDLFMLTPSASSPMGPGSDSEVISIQFGKHKTNLTDSSQFGFEPLMFHLDKAYCYLPSMRGEDPDVRHLNQFFHCEAEIIGTLDELLPSVEGYVQALARTFIALTPIIRLMSIDFSKTEQALRSIVTAKSFSKKTFGEVYFWLQENPSYHSKSDFGRNITNDGEVALVQTMGDGLPMWLCNYDRDIVPFYQKPNSQNANSVINADLLFAPIVEGGFGGEIVGAGQRQDNAEEIIESLGRQKVDS</sequence>
<feature type="domain" description="Aminoacyl-tRNA synthetase class II (D/K/N)" evidence="6">
    <location>
        <begin position="66"/>
        <end position="278"/>
    </location>
</feature>
<evidence type="ECO:0000256" key="5">
    <source>
        <dbReference type="ARBA" id="ARBA00023146"/>
    </source>
</evidence>
<keyword evidence="1" id="KW-0436">Ligase</keyword>
<dbReference type="GO" id="GO:0005524">
    <property type="term" value="F:ATP binding"/>
    <property type="evidence" value="ECO:0007669"/>
    <property type="project" value="UniProtKB-KW"/>
</dbReference>
<keyword evidence="5" id="KW-0030">Aminoacyl-tRNA synthetase</keyword>
<reference evidence="8" key="1">
    <citation type="submission" date="2017-09" db="EMBL/GenBank/DDBJ databases">
        <title>Depth-based differentiation of microbial function through sediment-hosted aquifers and enrichment of novel symbionts in the deep terrestrial subsurface.</title>
        <authorList>
            <person name="Probst A.J."/>
            <person name="Ladd B."/>
            <person name="Jarett J.K."/>
            <person name="Geller-Mcgrath D.E."/>
            <person name="Sieber C.M.K."/>
            <person name="Emerson J.B."/>
            <person name="Anantharaman K."/>
            <person name="Thomas B.C."/>
            <person name="Malmstrom R."/>
            <person name="Stieglmeier M."/>
            <person name="Klingl A."/>
            <person name="Woyke T."/>
            <person name="Ryan C.M."/>
            <person name="Banfield J.F."/>
        </authorList>
    </citation>
    <scope>NUCLEOTIDE SEQUENCE [LARGE SCALE GENOMIC DNA]</scope>
</reference>
<dbReference type="Pfam" id="PF00152">
    <property type="entry name" value="tRNA-synt_2"/>
    <property type="match status" value="1"/>
</dbReference>
<dbReference type="Proteomes" id="UP000231263">
    <property type="component" value="Unassembled WGS sequence"/>
</dbReference>
<keyword evidence="4" id="KW-0648">Protein biosynthesis</keyword>
<dbReference type="InterPro" id="IPR004364">
    <property type="entry name" value="Aa-tRNA-synt_II"/>
</dbReference>
<evidence type="ECO:0000313" key="8">
    <source>
        <dbReference type="Proteomes" id="UP000231263"/>
    </source>
</evidence>
<evidence type="ECO:0000256" key="2">
    <source>
        <dbReference type="ARBA" id="ARBA00022741"/>
    </source>
</evidence>
<keyword evidence="3" id="KW-0067">ATP-binding</keyword>
<dbReference type="Gene3D" id="3.30.930.10">
    <property type="entry name" value="Bira Bifunctional Protein, Domain 2"/>
    <property type="match status" value="1"/>
</dbReference>
<dbReference type="PANTHER" id="PTHR22594:SF34">
    <property type="entry name" value="ASPARAGINE--TRNA LIGASE, MITOCHONDRIAL-RELATED"/>
    <property type="match status" value="1"/>
</dbReference>
<dbReference type="EMBL" id="PFWT01000015">
    <property type="protein sequence ID" value="PJA46182.1"/>
    <property type="molecule type" value="Genomic_DNA"/>
</dbReference>